<gene>
    <name evidence="3" type="ORF">GH714_032274</name>
</gene>
<dbReference type="InterPro" id="IPR021275">
    <property type="entry name" value="DUF2854"/>
</dbReference>
<evidence type="ECO:0000256" key="1">
    <source>
        <dbReference type="SAM" id="MobiDB-lite"/>
    </source>
</evidence>
<dbReference type="EMBL" id="JAAGAX010000011">
    <property type="protein sequence ID" value="KAF2299500.1"/>
    <property type="molecule type" value="Genomic_DNA"/>
</dbReference>
<name>A0A6A6LDK0_HEVBR</name>
<keyword evidence="2" id="KW-0812">Transmembrane</keyword>
<feature type="region of interest" description="Disordered" evidence="1">
    <location>
        <begin position="1"/>
        <end position="29"/>
    </location>
</feature>
<proteinExistence type="predicted"/>
<keyword evidence="2" id="KW-0472">Membrane</keyword>
<feature type="transmembrane region" description="Helical" evidence="2">
    <location>
        <begin position="60"/>
        <end position="81"/>
    </location>
</feature>
<dbReference type="Proteomes" id="UP000467840">
    <property type="component" value="Chromosome 1"/>
</dbReference>
<protein>
    <submittedName>
        <fullName evidence="3">Uncharacterized protein</fullName>
    </submittedName>
</protein>
<dbReference type="PANTHER" id="PTHR35551">
    <property type="match status" value="1"/>
</dbReference>
<organism evidence="3 4">
    <name type="scientific">Hevea brasiliensis</name>
    <name type="common">Para rubber tree</name>
    <name type="synonym">Siphonia brasiliensis</name>
    <dbReference type="NCBI Taxonomy" id="3981"/>
    <lineage>
        <taxon>Eukaryota</taxon>
        <taxon>Viridiplantae</taxon>
        <taxon>Streptophyta</taxon>
        <taxon>Embryophyta</taxon>
        <taxon>Tracheophyta</taxon>
        <taxon>Spermatophyta</taxon>
        <taxon>Magnoliopsida</taxon>
        <taxon>eudicotyledons</taxon>
        <taxon>Gunneridae</taxon>
        <taxon>Pentapetalae</taxon>
        <taxon>rosids</taxon>
        <taxon>fabids</taxon>
        <taxon>Malpighiales</taxon>
        <taxon>Euphorbiaceae</taxon>
        <taxon>Crotonoideae</taxon>
        <taxon>Micrandreae</taxon>
        <taxon>Hevea</taxon>
    </lineage>
</organism>
<accession>A0A6A6LDK0</accession>
<dbReference type="PANTHER" id="PTHR35551:SF1">
    <property type="entry name" value="ACCLIMATION OF PHOTOSYNTHESIS TO ENVIRONMENT"/>
    <property type="match status" value="1"/>
</dbReference>
<evidence type="ECO:0000313" key="4">
    <source>
        <dbReference type="Proteomes" id="UP000467840"/>
    </source>
</evidence>
<keyword evidence="2" id="KW-1133">Transmembrane helix</keyword>
<reference evidence="3 4" key="1">
    <citation type="journal article" date="2020" name="Mol. Plant">
        <title>The Chromosome-Based Rubber Tree Genome Provides New Insights into Spurge Genome Evolution and Rubber Biosynthesis.</title>
        <authorList>
            <person name="Liu J."/>
            <person name="Shi C."/>
            <person name="Shi C.C."/>
            <person name="Li W."/>
            <person name="Zhang Q.J."/>
            <person name="Zhang Y."/>
            <person name="Li K."/>
            <person name="Lu H.F."/>
            <person name="Shi C."/>
            <person name="Zhu S.T."/>
            <person name="Xiao Z.Y."/>
            <person name="Nan H."/>
            <person name="Yue Y."/>
            <person name="Zhu X.G."/>
            <person name="Wu Y."/>
            <person name="Hong X.N."/>
            <person name="Fan G.Y."/>
            <person name="Tong Y."/>
            <person name="Zhang D."/>
            <person name="Mao C.L."/>
            <person name="Liu Y.L."/>
            <person name="Hao S.J."/>
            <person name="Liu W.Q."/>
            <person name="Lv M.Q."/>
            <person name="Zhang H.B."/>
            <person name="Liu Y."/>
            <person name="Hu-Tang G.R."/>
            <person name="Wang J.P."/>
            <person name="Wang J.H."/>
            <person name="Sun Y.H."/>
            <person name="Ni S.B."/>
            <person name="Chen W.B."/>
            <person name="Zhang X.C."/>
            <person name="Jiao Y.N."/>
            <person name="Eichler E.E."/>
            <person name="Li G.H."/>
            <person name="Liu X."/>
            <person name="Gao L.Z."/>
        </authorList>
    </citation>
    <scope>NUCLEOTIDE SEQUENCE [LARGE SCALE GENOMIC DNA]</scope>
    <source>
        <strain evidence="4">cv. GT1</strain>
        <tissue evidence="3">Leaf</tissue>
    </source>
</reference>
<keyword evidence="4" id="KW-1185">Reference proteome</keyword>
<sequence length="153" mass="16589">MQDWVQNDATVSSQGAVSTRPCTTASPSSAKTLVPDDDFSLAKCGQSHSFILRNEIRSHFVLLGWVSGFHFFLVAVMMVFYCGDASAFSDGSSVVMVVVVSEISIRDELQLDEALKRIFQYGQGGGIPRRSAPILQMIHEEVTEDGNTASPGV</sequence>
<comment type="caution">
    <text evidence="3">The sequence shown here is derived from an EMBL/GenBank/DDBJ whole genome shotgun (WGS) entry which is preliminary data.</text>
</comment>
<evidence type="ECO:0000313" key="3">
    <source>
        <dbReference type="EMBL" id="KAF2299500.1"/>
    </source>
</evidence>
<dbReference type="AlphaFoldDB" id="A0A6A6LDK0"/>
<evidence type="ECO:0000256" key="2">
    <source>
        <dbReference type="SAM" id="Phobius"/>
    </source>
</evidence>